<reference evidence="2 3" key="1">
    <citation type="journal article" date="2018" name="Evol. Lett.">
        <title>Horizontal gene cluster transfer increased hallucinogenic mushroom diversity.</title>
        <authorList>
            <person name="Reynolds H.T."/>
            <person name="Vijayakumar V."/>
            <person name="Gluck-Thaler E."/>
            <person name="Korotkin H.B."/>
            <person name="Matheny P.B."/>
            <person name="Slot J.C."/>
        </authorList>
    </citation>
    <scope>NUCLEOTIDE SEQUENCE [LARGE SCALE GENOMIC DNA]</scope>
    <source>
        <strain evidence="2 3">SRW20</strain>
    </source>
</reference>
<feature type="region of interest" description="Disordered" evidence="1">
    <location>
        <begin position="1"/>
        <end position="59"/>
    </location>
</feature>
<accession>A0A409YSZ9</accession>
<protein>
    <submittedName>
        <fullName evidence="2">Uncharacterized protein</fullName>
    </submittedName>
</protein>
<organism evidence="2 3">
    <name type="scientific">Gymnopilus dilepis</name>
    <dbReference type="NCBI Taxonomy" id="231916"/>
    <lineage>
        <taxon>Eukaryota</taxon>
        <taxon>Fungi</taxon>
        <taxon>Dikarya</taxon>
        <taxon>Basidiomycota</taxon>
        <taxon>Agaricomycotina</taxon>
        <taxon>Agaricomycetes</taxon>
        <taxon>Agaricomycetidae</taxon>
        <taxon>Agaricales</taxon>
        <taxon>Agaricineae</taxon>
        <taxon>Hymenogastraceae</taxon>
        <taxon>Gymnopilus</taxon>
    </lineage>
</organism>
<evidence type="ECO:0000313" key="3">
    <source>
        <dbReference type="Proteomes" id="UP000284706"/>
    </source>
</evidence>
<feature type="compositionally biased region" description="Acidic residues" evidence="1">
    <location>
        <begin position="40"/>
        <end position="50"/>
    </location>
</feature>
<sequence>MATPLSLQDSDEMVSSGMGSQESISGTASLRKRNRHVFEDSSEESGWDFPDDGRPKTRRVNPQRLAIRLGPSLVAEMEALIVPGAKMPTFAVRKDFQERYQVDRRHIYDYFHSRVYAGLRVAKEDKHTNLVRGRALKAQAQMLAARQAETSTPSGEQDLSPCDIPKVTPSSNASRAAVKPRSRTVRKQGKAQERKRRATRGPAVPSSGGVPALDPSLAGLSVFSVGASDPQAGTMSSSSSTDTDWDSVAACPDFSMPCDTSDDTVDKAGTVSDFLPSPDDFIAGYFDSPTQLQQPFLDLEANAVDLDSFTVMDEHRFLTADERSEFYNLINNNISGNLDEPVETYSNFPSERARSRFDRPNAMPRNSRTPKVMSNVTRTSNTVSPMSGDSPDLRKWLSDEVNAGQLAFSDHDYNLTGDTFDVSLLNGCAANSGMYFFEVQNHSVFGDLTSRYAHY</sequence>
<feature type="region of interest" description="Disordered" evidence="1">
    <location>
        <begin position="142"/>
        <end position="212"/>
    </location>
</feature>
<feature type="compositionally biased region" description="Polar residues" evidence="1">
    <location>
        <begin position="148"/>
        <end position="157"/>
    </location>
</feature>
<dbReference type="Proteomes" id="UP000284706">
    <property type="component" value="Unassembled WGS sequence"/>
</dbReference>
<feature type="compositionally biased region" description="Basic residues" evidence="1">
    <location>
        <begin position="178"/>
        <end position="199"/>
    </location>
</feature>
<dbReference type="EMBL" id="NHYE01000373">
    <property type="protein sequence ID" value="PPR06147.1"/>
    <property type="molecule type" value="Genomic_DNA"/>
</dbReference>
<evidence type="ECO:0000313" key="2">
    <source>
        <dbReference type="EMBL" id="PPR06147.1"/>
    </source>
</evidence>
<name>A0A409YSZ9_9AGAR</name>
<gene>
    <name evidence="2" type="ORF">CVT26_005369</name>
</gene>
<proteinExistence type="predicted"/>
<dbReference type="OrthoDB" id="3038119at2759"/>
<evidence type="ECO:0000256" key="1">
    <source>
        <dbReference type="SAM" id="MobiDB-lite"/>
    </source>
</evidence>
<comment type="caution">
    <text evidence="2">The sequence shown here is derived from an EMBL/GenBank/DDBJ whole genome shotgun (WGS) entry which is preliminary data.</text>
</comment>
<dbReference type="InParanoid" id="A0A409YSZ9"/>
<feature type="compositionally biased region" description="Polar residues" evidence="1">
    <location>
        <begin position="17"/>
        <end position="28"/>
    </location>
</feature>
<keyword evidence="3" id="KW-1185">Reference proteome</keyword>
<dbReference type="AlphaFoldDB" id="A0A409YSZ9"/>